<dbReference type="OrthoDB" id="4405280at2759"/>
<evidence type="ECO:0000256" key="4">
    <source>
        <dbReference type="ARBA" id="ARBA00022729"/>
    </source>
</evidence>
<keyword evidence="6 8" id="KW-1015">Disulfide bond</keyword>
<evidence type="ECO:0000256" key="2">
    <source>
        <dbReference type="ARBA" id="ARBA00022525"/>
    </source>
</evidence>
<keyword evidence="9" id="KW-0812">Transmembrane</keyword>
<dbReference type="InterPro" id="IPR001881">
    <property type="entry name" value="EGF-like_Ca-bd_dom"/>
</dbReference>
<dbReference type="SUPFAM" id="SSF57196">
    <property type="entry name" value="EGF/Laminin"/>
    <property type="match status" value="1"/>
</dbReference>
<dbReference type="PANTHER" id="PTHR24040:SF13">
    <property type="entry name" value="FIBROPELLIN-1"/>
    <property type="match status" value="1"/>
</dbReference>
<evidence type="ECO:0000256" key="5">
    <source>
        <dbReference type="ARBA" id="ARBA00022737"/>
    </source>
</evidence>
<comment type="caution">
    <text evidence="8">Lacks conserved residue(s) required for the propagation of feature annotation.</text>
</comment>
<dbReference type="PROSITE" id="PS01187">
    <property type="entry name" value="EGF_CA"/>
    <property type="match status" value="2"/>
</dbReference>
<evidence type="ECO:0000256" key="7">
    <source>
        <dbReference type="ARBA" id="ARBA00023180"/>
    </source>
</evidence>
<comment type="subcellular location">
    <subcellularLocation>
        <location evidence="1">Secreted</location>
    </subcellularLocation>
</comment>
<evidence type="ECO:0000256" key="1">
    <source>
        <dbReference type="ARBA" id="ARBA00004613"/>
    </source>
</evidence>
<dbReference type="RefSeq" id="XP_019637939.1">
    <property type="nucleotide sequence ID" value="XM_019782380.1"/>
</dbReference>
<reference evidence="12" key="1">
    <citation type="submission" date="2025-08" db="UniProtKB">
        <authorList>
            <consortium name="RefSeq"/>
        </authorList>
    </citation>
    <scope>IDENTIFICATION</scope>
    <source>
        <tissue evidence="12">Gonad</tissue>
    </source>
</reference>
<dbReference type="Proteomes" id="UP000515135">
    <property type="component" value="Unplaced"/>
</dbReference>
<name>A0A6P4ZV74_BRABE</name>
<dbReference type="GO" id="GO:0005509">
    <property type="term" value="F:calcium ion binding"/>
    <property type="evidence" value="ECO:0007669"/>
    <property type="project" value="InterPro"/>
</dbReference>
<dbReference type="GeneID" id="109480228"/>
<sequence length="512" mass="56236">MESRWFNPMSRPAMANLYNADDRSDKDLMNTWSLRPQERQKLAARKRHRDCHITCFTGIVIFQLFIAAGVAFLGTAGICGSQPCRNGGECFEGNDDFICNCGEAWTGKTCETDIDECKASPCGEQGTCSNTDGGFTCACNEGYDDNDGCKDIDECLVGTPCGENADCSNTVGSYVCACASGWVSDGSTNCVDVDECLGQPCAPGAQCENTEGSFQCKCGSNIILPTESCVGDSIVNGDWSAGAAGDVIAHDCDQPDFFPFPVNNICPGNNVGQAITNESYHSGSFSWHYKRGLFLNAYGSGFPFSPGLTVKVGRSDGSYDADADSFYASFWFKAAKNYTNQYGDGSRILVAAGDPDGTEASSNYLEISFPNVRRSKITVRTRESHPSYEQCATTKDCGEDFGFIYTTVAENLDPLQWHHVEMTLRAKPEDYKDEWSYKVNGVPSPNTPHGAYFKTKHYDEGRYLYVNRLNFVALHRAQVDIKGFFFDDIYYKAYNSAQPTNIIAEYSTSFEQ</sequence>
<dbReference type="PROSITE" id="PS00022">
    <property type="entry name" value="EGF_1"/>
    <property type="match status" value="1"/>
</dbReference>
<keyword evidence="3 8" id="KW-0245">EGF-like domain</keyword>
<evidence type="ECO:0000256" key="6">
    <source>
        <dbReference type="ARBA" id="ARBA00023157"/>
    </source>
</evidence>
<dbReference type="AlphaFoldDB" id="A0A6P4ZV74"/>
<dbReference type="PROSITE" id="PS01186">
    <property type="entry name" value="EGF_2"/>
    <property type="match status" value="2"/>
</dbReference>
<dbReference type="KEGG" id="bbel:109480228"/>
<gene>
    <name evidence="12" type="primary">LOC109480228</name>
</gene>
<evidence type="ECO:0000256" key="9">
    <source>
        <dbReference type="SAM" id="Phobius"/>
    </source>
</evidence>
<feature type="domain" description="EGF-like" evidence="10">
    <location>
        <begin position="151"/>
        <end position="191"/>
    </location>
</feature>
<dbReference type="SUPFAM" id="SSF57184">
    <property type="entry name" value="Growth factor receptor domain"/>
    <property type="match status" value="1"/>
</dbReference>
<dbReference type="CDD" id="cd00054">
    <property type="entry name" value="EGF_CA"/>
    <property type="match status" value="4"/>
</dbReference>
<feature type="domain" description="EGF-like" evidence="10">
    <location>
        <begin position="75"/>
        <end position="111"/>
    </location>
</feature>
<dbReference type="PANTHER" id="PTHR24040">
    <property type="entry name" value="LAMININ G-LIKE DOMAIN-CONTAINING PROTEIN"/>
    <property type="match status" value="1"/>
</dbReference>
<dbReference type="FunFam" id="2.10.25.10:FF:000038">
    <property type="entry name" value="Fibrillin 2"/>
    <property type="match status" value="1"/>
</dbReference>
<protein>
    <submittedName>
        <fullName evidence="12">Fibrillin-2-like</fullName>
    </submittedName>
</protein>
<organism evidence="11 12">
    <name type="scientific">Branchiostoma belcheri</name>
    <name type="common">Amphioxus</name>
    <dbReference type="NCBI Taxonomy" id="7741"/>
    <lineage>
        <taxon>Eukaryota</taxon>
        <taxon>Metazoa</taxon>
        <taxon>Chordata</taxon>
        <taxon>Cephalochordata</taxon>
        <taxon>Leptocardii</taxon>
        <taxon>Amphioxiformes</taxon>
        <taxon>Branchiostomatidae</taxon>
        <taxon>Branchiostoma</taxon>
    </lineage>
</organism>
<dbReference type="PROSITE" id="PS00010">
    <property type="entry name" value="ASX_HYDROXYL"/>
    <property type="match status" value="3"/>
</dbReference>
<dbReference type="SMART" id="SM00181">
    <property type="entry name" value="EGF"/>
    <property type="match status" value="4"/>
</dbReference>
<evidence type="ECO:0000313" key="12">
    <source>
        <dbReference type="RefSeq" id="XP_019637939.1"/>
    </source>
</evidence>
<dbReference type="InterPro" id="IPR051145">
    <property type="entry name" value="GAS-SHBG-PROS"/>
</dbReference>
<dbReference type="InterPro" id="IPR018097">
    <property type="entry name" value="EGF_Ca-bd_CS"/>
</dbReference>
<keyword evidence="2" id="KW-0964">Secreted</keyword>
<keyword evidence="9" id="KW-0472">Membrane</keyword>
<dbReference type="InterPro" id="IPR009030">
    <property type="entry name" value="Growth_fac_rcpt_cys_sf"/>
</dbReference>
<feature type="domain" description="EGF-like" evidence="10">
    <location>
        <begin position="192"/>
        <end position="230"/>
    </location>
</feature>
<keyword evidence="4" id="KW-0732">Signal</keyword>
<feature type="transmembrane region" description="Helical" evidence="9">
    <location>
        <begin position="51"/>
        <end position="74"/>
    </location>
</feature>
<keyword evidence="5" id="KW-0677">Repeat</keyword>
<keyword evidence="7" id="KW-0325">Glycoprotein</keyword>
<dbReference type="InterPro" id="IPR049883">
    <property type="entry name" value="NOTCH1_EGF-like"/>
</dbReference>
<evidence type="ECO:0000259" key="10">
    <source>
        <dbReference type="PROSITE" id="PS50026"/>
    </source>
</evidence>
<dbReference type="PROSITE" id="PS50026">
    <property type="entry name" value="EGF_3"/>
    <property type="match status" value="4"/>
</dbReference>
<feature type="domain" description="EGF-like" evidence="10">
    <location>
        <begin position="113"/>
        <end position="150"/>
    </location>
</feature>
<dbReference type="SMART" id="SM00179">
    <property type="entry name" value="EGF_CA"/>
    <property type="match status" value="4"/>
</dbReference>
<keyword evidence="9" id="KW-1133">Transmembrane helix</keyword>
<dbReference type="Pfam" id="PF07645">
    <property type="entry name" value="EGF_CA"/>
    <property type="match status" value="3"/>
</dbReference>
<keyword evidence="11" id="KW-1185">Reference proteome</keyword>
<dbReference type="GO" id="GO:0005576">
    <property type="term" value="C:extracellular region"/>
    <property type="evidence" value="ECO:0007669"/>
    <property type="project" value="UniProtKB-SubCell"/>
</dbReference>
<evidence type="ECO:0000256" key="8">
    <source>
        <dbReference type="PROSITE-ProRule" id="PRU00076"/>
    </source>
</evidence>
<accession>A0A6P4ZV74</accession>
<dbReference type="Gene3D" id="2.10.25.10">
    <property type="entry name" value="Laminin"/>
    <property type="match status" value="4"/>
</dbReference>
<dbReference type="InterPro" id="IPR000152">
    <property type="entry name" value="EGF-type_Asp/Asn_hydroxyl_site"/>
</dbReference>
<feature type="disulfide bond" evidence="8">
    <location>
        <begin position="101"/>
        <end position="110"/>
    </location>
</feature>
<proteinExistence type="predicted"/>
<dbReference type="InterPro" id="IPR000742">
    <property type="entry name" value="EGF"/>
</dbReference>
<evidence type="ECO:0000313" key="11">
    <source>
        <dbReference type="Proteomes" id="UP000515135"/>
    </source>
</evidence>
<evidence type="ECO:0000256" key="3">
    <source>
        <dbReference type="ARBA" id="ARBA00022536"/>
    </source>
</evidence>